<gene>
    <name evidence="3" type="ORF">FIV42_10420</name>
</gene>
<dbReference type="InterPro" id="IPR013783">
    <property type="entry name" value="Ig-like_fold"/>
</dbReference>
<sequence length="403" mass="42724">MKSHAFAGSIALGIALMAMTGCTSSNTDLGCVTDQECKGERICGAAGRCVYPSGGGGNNDNNTVADAGADTTSDASTPGDTGGSDERDAIALDTGGDVPTADVAQDAPATDPDAADPGDADPSDADPIDADRPDTDPTACPTAQILTRLQGQTTWQTGDVSALPLQTIEFDATASGHVTAHEWTITARPQGSTQRLLPSNTVAQPRLFLDLAGTYDIDLTVTNHDAPSACTSSASVTITATPSDDVQISLTWDTPADSDQTDNFGTDLDVHYLHPNGRWDDPPWDLFWRNPDPNWADQNLDTDDPSLDIDDTDGAGPEHVSHSNLEQLRYRVGAYYYSDNTLDQSFATVRIYLQGTLAYEDANKEMPRTGSFWDAAIIDATDPTNMQVTPVDNIYAGFPNNTP</sequence>
<feature type="compositionally biased region" description="Low complexity" evidence="1">
    <location>
        <begin position="63"/>
        <end position="77"/>
    </location>
</feature>
<organism evidence="3 4">
    <name type="scientific">Persicimonas caeni</name>
    <dbReference type="NCBI Taxonomy" id="2292766"/>
    <lineage>
        <taxon>Bacteria</taxon>
        <taxon>Deltaproteobacteria</taxon>
        <taxon>Bradymonadales</taxon>
        <taxon>Bradymonadaceae</taxon>
        <taxon>Persicimonas</taxon>
    </lineage>
</organism>
<keyword evidence="4" id="KW-1185">Reference proteome</keyword>
<evidence type="ECO:0000313" key="4">
    <source>
        <dbReference type="Proteomes" id="UP000315995"/>
    </source>
</evidence>
<evidence type="ECO:0000313" key="3">
    <source>
        <dbReference type="EMBL" id="QDG51134.1"/>
    </source>
</evidence>
<dbReference type="AlphaFoldDB" id="A0A4Y6PS16"/>
<feature type="compositionally biased region" description="Low complexity" evidence="1">
    <location>
        <begin position="99"/>
        <end position="112"/>
    </location>
</feature>
<feature type="chain" id="PRO_5030106331" description="PKD domain-containing protein" evidence="2">
    <location>
        <begin position="21"/>
        <end position="403"/>
    </location>
</feature>
<protein>
    <recommendedName>
        <fullName evidence="5">PKD domain-containing protein</fullName>
    </recommendedName>
</protein>
<feature type="region of interest" description="Disordered" evidence="1">
    <location>
        <begin position="54"/>
        <end position="140"/>
    </location>
</feature>
<dbReference type="RefSeq" id="WP_141197619.1">
    <property type="nucleotide sequence ID" value="NZ_CP041186.1"/>
</dbReference>
<evidence type="ECO:0008006" key="5">
    <source>
        <dbReference type="Google" id="ProtNLM"/>
    </source>
</evidence>
<reference evidence="3 4" key="1">
    <citation type="submission" date="2019-06" db="EMBL/GenBank/DDBJ databases">
        <title>Persicimonas caeni gen. nov., sp. nov., a predatory bacterium isolated from solar saltern.</title>
        <authorList>
            <person name="Wang S."/>
        </authorList>
    </citation>
    <scope>NUCLEOTIDE SEQUENCE [LARGE SCALE GENOMIC DNA]</scope>
    <source>
        <strain evidence="3 4">YN101</strain>
    </source>
</reference>
<dbReference type="PROSITE" id="PS51257">
    <property type="entry name" value="PROKAR_LIPOPROTEIN"/>
    <property type="match status" value="1"/>
</dbReference>
<name>A0A4Y6PS16_PERCE</name>
<feature type="compositionally biased region" description="Acidic residues" evidence="1">
    <location>
        <begin position="113"/>
        <end position="128"/>
    </location>
</feature>
<evidence type="ECO:0000256" key="1">
    <source>
        <dbReference type="SAM" id="MobiDB-lite"/>
    </source>
</evidence>
<keyword evidence="2" id="KW-0732">Signal</keyword>
<evidence type="ECO:0000256" key="2">
    <source>
        <dbReference type="SAM" id="SignalP"/>
    </source>
</evidence>
<dbReference type="Gene3D" id="2.60.40.10">
    <property type="entry name" value="Immunoglobulins"/>
    <property type="match status" value="1"/>
</dbReference>
<dbReference type="EMBL" id="CP041186">
    <property type="protein sequence ID" value="QDG51134.1"/>
    <property type="molecule type" value="Genomic_DNA"/>
</dbReference>
<dbReference type="OrthoDB" id="5481749at2"/>
<accession>A0A4Y6PS16</accession>
<feature type="signal peptide" evidence="2">
    <location>
        <begin position="1"/>
        <end position="20"/>
    </location>
</feature>
<proteinExistence type="predicted"/>
<dbReference type="Proteomes" id="UP000315995">
    <property type="component" value="Chromosome"/>
</dbReference>
<accession>A0A5B8Y2Y5</accession>